<sequence length="222" mass="25490">MKYVIEVRLPDGGRPPYLFLVWNTFLAWIPAGLAILLDLASLMRRSVLKSAMVLFIGLLWLFFYPNAAYMVTDLLHPFARFPISGAGRFWSDILFWDHLYTVLFTALLGLALGTVSLASVHGLVRRWLGSAAGWIFAVSVLLLSSFGIYLGRFIRFNSWDIWHRPIYILREMAVYFMDPGHLRHALAFCKWMFLLTAFSYAVAYFLGAFRLRRLSGPVPEQK</sequence>
<keyword evidence="1" id="KW-0812">Transmembrane</keyword>
<dbReference type="AlphaFoldDB" id="A0A5D0CMI9"/>
<keyword evidence="1" id="KW-1133">Transmembrane helix</keyword>
<accession>A0A5D0CMI9</accession>
<feature type="transmembrane region" description="Helical" evidence="1">
    <location>
        <begin position="51"/>
        <end position="71"/>
    </location>
</feature>
<dbReference type="EMBL" id="VSDO01000005">
    <property type="protein sequence ID" value="TYA11098.1"/>
    <property type="molecule type" value="Genomic_DNA"/>
</dbReference>
<dbReference type="OrthoDB" id="4540541at2"/>
<protein>
    <submittedName>
        <fullName evidence="2">DUF1361 domain-containing protein</fullName>
    </submittedName>
</protein>
<reference evidence="2 3" key="1">
    <citation type="submission" date="2019-08" db="EMBL/GenBank/DDBJ databases">
        <title>Genome sequencing of Paenibacillus faecis DSM 23593(T).</title>
        <authorList>
            <person name="Kook J.-K."/>
            <person name="Park S.-N."/>
            <person name="Lim Y.K."/>
        </authorList>
    </citation>
    <scope>NUCLEOTIDE SEQUENCE [LARGE SCALE GENOMIC DNA]</scope>
    <source>
        <strain evidence="2 3">DSM 23593</strain>
    </source>
</reference>
<dbReference type="Proteomes" id="UP000325218">
    <property type="component" value="Unassembled WGS sequence"/>
</dbReference>
<evidence type="ECO:0000313" key="2">
    <source>
        <dbReference type="EMBL" id="TYA11098.1"/>
    </source>
</evidence>
<feature type="transmembrane region" description="Helical" evidence="1">
    <location>
        <begin position="99"/>
        <end position="120"/>
    </location>
</feature>
<keyword evidence="1" id="KW-0472">Membrane</keyword>
<feature type="transmembrane region" description="Helical" evidence="1">
    <location>
        <begin position="185"/>
        <end position="206"/>
    </location>
</feature>
<name>A0A5D0CMI9_9BACL</name>
<evidence type="ECO:0000313" key="3">
    <source>
        <dbReference type="Proteomes" id="UP000325218"/>
    </source>
</evidence>
<dbReference type="Pfam" id="PF07099">
    <property type="entry name" value="DUF1361"/>
    <property type="match status" value="1"/>
</dbReference>
<gene>
    <name evidence="2" type="ORF">FRY98_24085</name>
</gene>
<feature type="transmembrane region" description="Helical" evidence="1">
    <location>
        <begin position="20"/>
        <end position="39"/>
    </location>
</feature>
<proteinExistence type="predicted"/>
<comment type="caution">
    <text evidence="2">The sequence shown here is derived from an EMBL/GenBank/DDBJ whole genome shotgun (WGS) entry which is preliminary data.</text>
</comment>
<evidence type="ECO:0000256" key="1">
    <source>
        <dbReference type="SAM" id="Phobius"/>
    </source>
</evidence>
<keyword evidence="3" id="KW-1185">Reference proteome</keyword>
<organism evidence="2 3">
    <name type="scientific">Paenibacillus faecis</name>
    <dbReference type="NCBI Taxonomy" id="862114"/>
    <lineage>
        <taxon>Bacteria</taxon>
        <taxon>Bacillati</taxon>
        <taxon>Bacillota</taxon>
        <taxon>Bacilli</taxon>
        <taxon>Bacillales</taxon>
        <taxon>Paenibacillaceae</taxon>
        <taxon>Paenibacillus</taxon>
    </lineage>
</organism>
<dbReference type="InterPro" id="IPR009793">
    <property type="entry name" value="DUF1361"/>
</dbReference>
<feature type="transmembrane region" description="Helical" evidence="1">
    <location>
        <begin position="127"/>
        <end position="150"/>
    </location>
</feature>